<evidence type="ECO:0000313" key="6">
    <source>
        <dbReference type="EMBL" id="SVB45790.1"/>
    </source>
</evidence>
<evidence type="ECO:0000256" key="4">
    <source>
        <dbReference type="ARBA" id="ARBA00023136"/>
    </source>
</evidence>
<feature type="transmembrane region" description="Helical" evidence="5">
    <location>
        <begin position="42"/>
        <end position="61"/>
    </location>
</feature>
<dbReference type="EMBL" id="UINC01042747">
    <property type="protein sequence ID" value="SVB45790.1"/>
    <property type="molecule type" value="Genomic_DNA"/>
</dbReference>
<name>A0A382E597_9ZZZZ</name>
<dbReference type="Pfam" id="PF03741">
    <property type="entry name" value="TerC"/>
    <property type="match status" value="1"/>
</dbReference>
<feature type="transmembrane region" description="Helical" evidence="5">
    <location>
        <begin position="12"/>
        <end position="35"/>
    </location>
</feature>
<accession>A0A382E597</accession>
<feature type="transmembrane region" description="Helical" evidence="5">
    <location>
        <begin position="107"/>
        <end position="133"/>
    </location>
</feature>
<dbReference type="PANTHER" id="PTHR30238">
    <property type="entry name" value="MEMBRANE BOUND PREDICTED REDOX MODULATOR"/>
    <property type="match status" value="1"/>
</dbReference>
<feature type="transmembrane region" description="Helical" evidence="5">
    <location>
        <begin position="139"/>
        <end position="160"/>
    </location>
</feature>
<keyword evidence="4 5" id="KW-0472">Membrane</keyword>
<evidence type="ECO:0000256" key="2">
    <source>
        <dbReference type="ARBA" id="ARBA00022692"/>
    </source>
</evidence>
<sequence>MLLDQISSLLQVVLVDLVLAGDNVIVVGMVAATVAADQRRRVILAGIAMAALMRIGFALITVQLLNLPGLLFAGGLLLLWVAWKLWQDLRSSTKKSNSKKSRNPRSVSQAVFQIALADLSMSLDNVLAVAGVARDHPVILVFGLALSIVLMGIGATMVVRALDRYHWIGYAGLGVILYVALSMIWMGAPDLNLALS</sequence>
<keyword evidence="3 5" id="KW-1133">Transmembrane helix</keyword>
<feature type="transmembrane region" description="Helical" evidence="5">
    <location>
        <begin position="67"/>
        <end position="86"/>
    </location>
</feature>
<dbReference type="AlphaFoldDB" id="A0A382E597"/>
<feature type="transmembrane region" description="Helical" evidence="5">
    <location>
        <begin position="167"/>
        <end position="188"/>
    </location>
</feature>
<comment type="subcellular location">
    <subcellularLocation>
        <location evidence="1">Membrane</location>
        <topology evidence="1">Multi-pass membrane protein</topology>
    </subcellularLocation>
</comment>
<proteinExistence type="predicted"/>
<keyword evidence="2 5" id="KW-0812">Transmembrane</keyword>
<dbReference type="PANTHER" id="PTHR30238:SF4">
    <property type="entry name" value="SLL1022 PROTEIN"/>
    <property type="match status" value="1"/>
</dbReference>
<evidence type="ECO:0008006" key="7">
    <source>
        <dbReference type="Google" id="ProtNLM"/>
    </source>
</evidence>
<protein>
    <recommendedName>
        <fullName evidence="7">YjbE family integral membrane protein</fullName>
    </recommendedName>
</protein>
<organism evidence="6">
    <name type="scientific">marine metagenome</name>
    <dbReference type="NCBI Taxonomy" id="408172"/>
    <lineage>
        <taxon>unclassified sequences</taxon>
        <taxon>metagenomes</taxon>
        <taxon>ecological metagenomes</taxon>
    </lineage>
</organism>
<dbReference type="GO" id="GO:0016020">
    <property type="term" value="C:membrane"/>
    <property type="evidence" value="ECO:0007669"/>
    <property type="project" value="UniProtKB-SubCell"/>
</dbReference>
<dbReference type="NCBIfam" id="TIGR03717">
    <property type="entry name" value="R_switched_YjbE"/>
    <property type="match status" value="1"/>
</dbReference>
<dbReference type="InterPro" id="IPR022301">
    <property type="entry name" value="Integral_membrane_YjbE"/>
</dbReference>
<reference evidence="6" key="1">
    <citation type="submission" date="2018-05" db="EMBL/GenBank/DDBJ databases">
        <authorList>
            <person name="Lanie J.A."/>
            <person name="Ng W.-L."/>
            <person name="Kazmierczak K.M."/>
            <person name="Andrzejewski T.M."/>
            <person name="Davidsen T.M."/>
            <person name="Wayne K.J."/>
            <person name="Tettelin H."/>
            <person name="Glass J.I."/>
            <person name="Rusch D."/>
            <person name="Podicherti R."/>
            <person name="Tsui H.-C.T."/>
            <person name="Winkler M.E."/>
        </authorList>
    </citation>
    <scope>NUCLEOTIDE SEQUENCE</scope>
</reference>
<gene>
    <name evidence="6" type="ORF">METZ01_LOCUS198644</name>
</gene>
<evidence type="ECO:0000256" key="5">
    <source>
        <dbReference type="SAM" id="Phobius"/>
    </source>
</evidence>
<dbReference type="InterPro" id="IPR005496">
    <property type="entry name" value="Integral_membrane_TerC"/>
</dbReference>
<evidence type="ECO:0000256" key="3">
    <source>
        <dbReference type="ARBA" id="ARBA00022989"/>
    </source>
</evidence>
<evidence type="ECO:0000256" key="1">
    <source>
        <dbReference type="ARBA" id="ARBA00004141"/>
    </source>
</evidence>